<dbReference type="OrthoDB" id="5295945at2"/>
<gene>
    <name evidence="11" type="primary">nadD</name>
    <name evidence="13" type="ORF">BIW53_17020</name>
</gene>
<comment type="similarity">
    <text evidence="3 11">Belongs to the NadD family.</text>
</comment>
<evidence type="ECO:0000256" key="6">
    <source>
        <dbReference type="ARBA" id="ARBA00022695"/>
    </source>
</evidence>
<dbReference type="Gene3D" id="3.40.50.620">
    <property type="entry name" value="HUPs"/>
    <property type="match status" value="1"/>
</dbReference>
<dbReference type="Pfam" id="PF01467">
    <property type="entry name" value="CTP_transf_like"/>
    <property type="match status" value="1"/>
</dbReference>
<dbReference type="STRING" id="327939.BIW53_17020"/>
<dbReference type="InterPro" id="IPR014729">
    <property type="entry name" value="Rossmann-like_a/b/a_fold"/>
</dbReference>
<dbReference type="UniPathway" id="UPA00253">
    <property type="reaction ID" value="UER00332"/>
</dbReference>
<dbReference type="AlphaFoldDB" id="A0A1S1N1P6"/>
<evidence type="ECO:0000256" key="4">
    <source>
        <dbReference type="ARBA" id="ARBA00022642"/>
    </source>
</evidence>
<keyword evidence="8 11" id="KW-0067">ATP-binding</keyword>
<dbReference type="EC" id="2.7.7.18" evidence="11"/>
<dbReference type="Proteomes" id="UP000180253">
    <property type="component" value="Unassembled WGS sequence"/>
</dbReference>
<comment type="caution">
    <text evidence="13">The sequence shown here is derived from an EMBL/GenBank/DDBJ whole genome shotgun (WGS) entry which is preliminary data.</text>
</comment>
<evidence type="ECO:0000256" key="9">
    <source>
        <dbReference type="ARBA" id="ARBA00023027"/>
    </source>
</evidence>
<keyword evidence="4 11" id="KW-0662">Pyridine nucleotide biosynthesis</keyword>
<dbReference type="NCBIfam" id="NF000839">
    <property type="entry name" value="PRK00071.1-1"/>
    <property type="match status" value="1"/>
</dbReference>
<dbReference type="InterPro" id="IPR005248">
    <property type="entry name" value="NadD/NMNAT"/>
</dbReference>
<dbReference type="InterPro" id="IPR004821">
    <property type="entry name" value="Cyt_trans-like"/>
</dbReference>
<protein>
    <recommendedName>
        <fullName evidence="11">Probable nicotinate-nucleotide adenylyltransferase</fullName>
        <ecNumber evidence="11">2.7.7.18</ecNumber>
    </recommendedName>
    <alternativeName>
        <fullName evidence="11">Deamido-NAD(+) diphosphorylase</fullName>
    </alternativeName>
    <alternativeName>
        <fullName evidence="11">Deamido-NAD(+) pyrophosphorylase</fullName>
    </alternativeName>
    <alternativeName>
        <fullName evidence="11">Nicotinate mononucleotide adenylyltransferase</fullName>
        <shortName evidence="11">NaMN adenylyltransferase</shortName>
    </alternativeName>
</protein>
<organism evidence="13 14">
    <name type="scientific">Pseudoalteromonas byunsanensis</name>
    <dbReference type="NCBI Taxonomy" id="327939"/>
    <lineage>
        <taxon>Bacteria</taxon>
        <taxon>Pseudomonadati</taxon>
        <taxon>Pseudomonadota</taxon>
        <taxon>Gammaproteobacteria</taxon>
        <taxon>Alteromonadales</taxon>
        <taxon>Pseudoalteromonadaceae</taxon>
        <taxon>Pseudoalteromonas</taxon>
    </lineage>
</organism>
<evidence type="ECO:0000256" key="8">
    <source>
        <dbReference type="ARBA" id="ARBA00022840"/>
    </source>
</evidence>
<evidence type="ECO:0000256" key="11">
    <source>
        <dbReference type="HAMAP-Rule" id="MF_00244"/>
    </source>
</evidence>
<dbReference type="PANTHER" id="PTHR39321">
    <property type="entry name" value="NICOTINATE-NUCLEOTIDE ADENYLYLTRANSFERASE-RELATED"/>
    <property type="match status" value="1"/>
</dbReference>
<comment type="function">
    <text evidence="1 11">Catalyzes the reversible adenylation of nicotinate mononucleotide (NaMN) to nicotinic acid adenine dinucleotide (NaAD).</text>
</comment>
<evidence type="ECO:0000256" key="3">
    <source>
        <dbReference type="ARBA" id="ARBA00009014"/>
    </source>
</evidence>
<keyword evidence="9 11" id="KW-0520">NAD</keyword>
<feature type="domain" description="Cytidyltransferase-like" evidence="12">
    <location>
        <begin position="4"/>
        <end position="181"/>
    </location>
</feature>
<evidence type="ECO:0000256" key="2">
    <source>
        <dbReference type="ARBA" id="ARBA00005019"/>
    </source>
</evidence>
<dbReference type="GO" id="GO:0004515">
    <property type="term" value="F:nicotinate-nucleotide adenylyltransferase activity"/>
    <property type="evidence" value="ECO:0007669"/>
    <property type="project" value="UniProtKB-UniRule"/>
</dbReference>
<reference evidence="13 14" key="1">
    <citation type="submission" date="2016-10" db="EMBL/GenBank/DDBJ databases">
        <title>Pseudoalteromonas amylolytica sp. nov., isolated from the surface seawater.</title>
        <authorList>
            <person name="Wu Y.-H."/>
            <person name="Cheng H."/>
            <person name="Jin X.-B."/>
            <person name="Wang C.-S."/>
            <person name="Xu X.-W."/>
        </authorList>
    </citation>
    <scope>NUCLEOTIDE SEQUENCE [LARGE SCALE GENOMIC DNA]</scope>
    <source>
        <strain evidence="13 14">JCM 12483</strain>
    </source>
</reference>
<evidence type="ECO:0000259" key="12">
    <source>
        <dbReference type="Pfam" id="PF01467"/>
    </source>
</evidence>
<keyword evidence="5 11" id="KW-0808">Transferase</keyword>
<keyword evidence="6 11" id="KW-0548">Nucleotidyltransferase</keyword>
<dbReference type="GO" id="GO:0009435">
    <property type="term" value="P:NAD+ biosynthetic process"/>
    <property type="evidence" value="ECO:0007669"/>
    <property type="project" value="UniProtKB-UniRule"/>
</dbReference>
<keyword evidence="14" id="KW-1185">Reference proteome</keyword>
<dbReference type="NCBIfam" id="NF000840">
    <property type="entry name" value="PRK00071.1-3"/>
    <property type="match status" value="1"/>
</dbReference>
<keyword evidence="7 11" id="KW-0547">Nucleotide-binding</keyword>
<evidence type="ECO:0000313" key="14">
    <source>
        <dbReference type="Proteomes" id="UP000180253"/>
    </source>
</evidence>
<accession>A0A1S1N1P6</accession>
<comment type="catalytic activity">
    <reaction evidence="10 11">
        <text>nicotinate beta-D-ribonucleotide + ATP + H(+) = deamido-NAD(+) + diphosphate</text>
        <dbReference type="Rhea" id="RHEA:22860"/>
        <dbReference type="ChEBI" id="CHEBI:15378"/>
        <dbReference type="ChEBI" id="CHEBI:30616"/>
        <dbReference type="ChEBI" id="CHEBI:33019"/>
        <dbReference type="ChEBI" id="CHEBI:57502"/>
        <dbReference type="ChEBI" id="CHEBI:58437"/>
        <dbReference type="EC" id="2.7.7.18"/>
    </reaction>
</comment>
<name>A0A1S1N1P6_9GAMM</name>
<dbReference type="RefSeq" id="WP_070993220.1">
    <property type="nucleotide sequence ID" value="NZ_CBCSHD010000004.1"/>
</dbReference>
<evidence type="ECO:0000256" key="5">
    <source>
        <dbReference type="ARBA" id="ARBA00022679"/>
    </source>
</evidence>
<evidence type="ECO:0000256" key="7">
    <source>
        <dbReference type="ARBA" id="ARBA00022741"/>
    </source>
</evidence>
<sequence>MIALFGGTFDPIHLGHINMAKQCIDELSLDALHFLPCAVPVHKAQPGITDTHRLAMLLLATKDNPKFKIDHRELKRQGPSYSLLSLQECRVEHPNTPLVFLMGMDSFNSLPSWFKWQEITKLCHIVVYQRPGEILSTTTELSDYLAQSHTLDSSALHHKLGGLCYFLSGQKFDAASSEIRKRLKNRENTEHLLNEKVINYINEHLLYAE</sequence>
<dbReference type="GO" id="GO:0005524">
    <property type="term" value="F:ATP binding"/>
    <property type="evidence" value="ECO:0007669"/>
    <property type="project" value="UniProtKB-KW"/>
</dbReference>
<dbReference type="NCBIfam" id="TIGR00125">
    <property type="entry name" value="cyt_tran_rel"/>
    <property type="match status" value="1"/>
</dbReference>
<dbReference type="NCBIfam" id="TIGR00482">
    <property type="entry name" value="nicotinate (nicotinamide) nucleotide adenylyltransferase"/>
    <property type="match status" value="1"/>
</dbReference>
<proteinExistence type="inferred from homology"/>
<evidence type="ECO:0000256" key="10">
    <source>
        <dbReference type="ARBA" id="ARBA00048721"/>
    </source>
</evidence>
<comment type="pathway">
    <text evidence="2 11">Cofactor biosynthesis; NAD(+) biosynthesis; deamido-NAD(+) from nicotinate D-ribonucleotide: step 1/1.</text>
</comment>
<dbReference type="PANTHER" id="PTHR39321:SF3">
    <property type="entry name" value="PHOSPHOPANTETHEINE ADENYLYLTRANSFERASE"/>
    <property type="match status" value="1"/>
</dbReference>
<dbReference type="EMBL" id="MNAN01000035">
    <property type="protein sequence ID" value="OHU93927.1"/>
    <property type="molecule type" value="Genomic_DNA"/>
</dbReference>
<dbReference type="HAMAP" id="MF_00244">
    <property type="entry name" value="NaMN_adenylyltr"/>
    <property type="match status" value="1"/>
</dbReference>
<dbReference type="SUPFAM" id="SSF52374">
    <property type="entry name" value="Nucleotidylyl transferase"/>
    <property type="match status" value="1"/>
</dbReference>
<dbReference type="CDD" id="cd02165">
    <property type="entry name" value="NMNAT"/>
    <property type="match status" value="1"/>
</dbReference>
<evidence type="ECO:0000256" key="1">
    <source>
        <dbReference type="ARBA" id="ARBA00002324"/>
    </source>
</evidence>
<evidence type="ECO:0000313" key="13">
    <source>
        <dbReference type="EMBL" id="OHU93927.1"/>
    </source>
</evidence>